<comment type="caution">
    <text evidence="1">The sequence shown here is derived from an EMBL/GenBank/DDBJ whole genome shotgun (WGS) entry which is preliminary data.</text>
</comment>
<accession>A0ACC0Y4Q0</accession>
<gene>
    <name evidence="1" type="ORF">Pint_35520</name>
</gene>
<evidence type="ECO:0000313" key="1">
    <source>
        <dbReference type="EMBL" id="KAJ0028690.1"/>
    </source>
</evidence>
<dbReference type="EMBL" id="CM047744">
    <property type="protein sequence ID" value="KAJ0028690.1"/>
    <property type="molecule type" value="Genomic_DNA"/>
</dbReference>
<name>A0ACC0Y4Q0_9ROSI</name>
<organism evidence="1 2">
    <name type="scientific">Pistacia integerrima</name>
    <dbReference type="NCBI Taxonomy" id="434235"/>
    <lineage>
        <taxon>Eukaryota</taxon>
        <taxon>Viridiplantae</taxon>
        <taxon>Streptophyta</taxon>
        <taxon>Embryophyta</taxon>
        <taxon>Tracheophyta</taxon>
        <taxon>Spermatophyta</taxon>
        <taxon>Magnoliopsida</taxon>
        <taxon>eudicotyledons</taxon>
        <taxon>Gunneridae</taxon>
        <taxon>Pentapetalae</taxon>
        <taxon>rosids</taxon>
        <taxon>malvids</taxon>
        <taxon>Sapindales</taxon>
        <taxon>Anacardiaceae</taxon>
        <taxon>Pistacia</taxon>
    </lineage>
</organism>
<proteinExistence type="predicted"/>
<protein>
    <submittedName>
        <fullName evidence="1">Uncharacterized protein</fullName>
    </submittedName>
</protein>
<dbReference type="Proteomes" id="UP001163603">
    <property type="component" value="Chromosome 9"/>
</dbReference>
<reference evidence="2" key="1">
    <citation type="journal article" date="2023" name="G3 (Bethesda)">
        <title>Genome assembly and association tests identify interacting loci associated with vigor, precocity, and sex in interspecific pistachio rootstocks.</title>
        <authorList>
            <person name="Palmer W."/>
            <person name="Jacygrad E."/>
            <person name="Sagayaradj S."/>
            <person name="Cavanaugh K."/>
            <person name="Han R."/>
            <person name="Bertier L."/>
            <person name="Beede B."/>
            <person name="Kafkas S."/>
            <person name="Golino D."/>
            <person name="Preece J."/>
            <person name="Michelmore R."/>
        </authorList>
    </citation>
    <scope>NUCLEOTIDE SEQUENCE [LARGE SCALE GENOMIC DNA]</scope>
</reference>
<evidence type="ECO:0000313" key="2">
    <source>
        <dbReference type="Proteomes" id="UP001163603"/>
    </source>
</evidence>
<keyword evidence="2" id="KW-1185">Reference proteome</keyword>
<sequence>MVTQLVMSIRSSLNSKASCVFLVFFIFLNCFPGFVLTAVVTLDSIEIYTTHEWMPDSKPTVYFQCKGEKKTILPDVKRADYMYSFKNEESWQPLTNFSGQKCKRCGFYEKDMIKSDDVFDEWEFCPSDFKANKGKYVREKKKEFKATFLCPDCKSEASSSSTPHGEEGWNVGVIILITVLASTVLIVGGVAAYKYWQKKRREKEQARFLKLFEDGDDIEDELGLGM</sequence>